<evidence type="ECO:0000256" key="2">
    <source>
        <dbReference type="ARBA" id="ARBA00040158"/>
    </source>
</evidence>
<dbReference type="InterPro" id="IPR051948">
    <property type="entry name" value="Hsp70_co-chaperone_J-domain"/>
</dbReference>
<dbReference type="SUPFAM" id="SSF46565">
    <property type="entry name" value="Chaperone J-domain"/>
    <property type="match status" value="1"/>
</dbReference>
<evidence type="ECO:0000256" key="3">
    <source>
        <dbReference type="ARBA" id="ARBA00041533"/>
    </source>
</evidence>
<reference evidence="8" key="1">
    <citation type="journal article" date="2023" name="Science">
        <title>Genome structures resolve the early diversification of teleost fishes.</title>
        <authorList>
            <person name="Parey E."/>
            <person name="Louis A."/>
            <person name="Montfort J."/>
            <person name="Bouchez O."/>
            <person name="Roques C."/>
            <person name="Iampietro C."/>
            <person name="Lluch J."/>
            <person name="Castinel A."/>
            <person name="Donnadieu C."/>
            <person name="Desvignes T."/>
            <person name="Floi Bucao C."/>
            <person name="Jouanno E."/>
            <person name="Wen M."/>
            <person name="Mejri S."/>
            <person name="Dirks R."/>
            <person name="Jansen H."/>
            <person name="Henkel C."/>
            <person name="Chen W.J."/>
            <person name="Zahm M."/>
            <person name="Cabau C."/>
            <person name="Klopp C."/>
            <person name="Thompson A.W."/>
            <person name="Robinson-Rechavi M."/>
            <person name="Braasch I."/>
            <person name="Lecointre G."/>
            <person name="Bobe J."/>
            <person name="Postlethwait J.H."/>
            <person name="Berthelot C."/>
            <person name="Roest Crollius H."/>
            <person name="Guiguen Y."/>
        </authorList>
    </citation>
    <scope>NUCLEOTIDE SEQUENCE</scope>
    <source>
        <strain evidence="8">NC1722</strain>
    </source>
</reference>
<comment type="function">
    <text evidence="4">Co-chaperone for Hsp70 protein HSPA5/BiP that acts as a key repressor of the ERN1/IRE1-mediated unfolded protein response (UPR). J domain-containing co-chaperones stimulate the ATPase activity of Hsp70 proteins and are required for efficient substrate recognition by Hsp70 proteins. In the unstressed endoplasmic reticulum, interacts with the luminal region of ERN1/IRE1 and selectively recruits HSPA5/BiP: HSPA5/BiP disrupts the dimerization of the active ERN1/IRE1 luminal region, thereby inactivating ERN1/IRE1. Also involved in endoplasmic reticulum-associated degradation (ERAD) of misfolded proteins. Required for survival of B-cell progenitors and normal antibody production.</text>
</comment>
<comment type="caution">
    <text evidence="8">The sequence shown here is derived from an EMBL/GenBank/DDBJ whole genome shotgun (WGS) entry which is preliminary data.</text>
</comment>
<feature type="compositionally biased region" description="Polar residues" evidence="6">
    <location>
        <begin position="189"/>
        <end position="209"/>
    </location>
</feature>
<dbReference type="AlphaFoldDB" id="A0AAD7R2C3"/>
<dbReference type="GO" id="GO:0036503">
    <property type="term" value="P:ERAD pathway"/>
    <property type="evidence" value="ECO:0007669"/>
    <property type="project" value="TreeGrafter"/>
</dbReference>
<name>A0AAD7R2C3_9TELE</name>
<dbReference type="Proteomes" id="UP001221898">
    <property type="component" value="Unassembled WGS sequence"/>
</dbReference>
<evidence type="ECO:0000259" key="7">
    <source>
        <dbReference type="PROSITE" id="PS50076"/>
    </source>
</evidence>
<dbReference type="InterPro" id="IPR001623">
    <property type="entry name" value="DnaJ_domain"/>
</dbReference>
<dbReference type="GO" id="GO:0051787">
    <property type="term" value="F:misfolded protein binding"/>
    <property type="evidence" value="ECO:0007669"/>
    <property type="project" value="TreeGrafter"/>
</dbReference>
<dbReference type="CDD" id="cd06257">
    <property type="entry name" value="DnaJ"/>
    <property type="match status" value="1"/>
</dbReference>
<feature type="domain" description="J" evidence="7">
    <location>
        <begin position="1"/>
        <end position="40"/>
    </location>
</feature>
<sequence length="262" mass="30390">MKYHPDRNKSPGAEAKFRDIAEAYETLSDEKRRQEYDRLGHRSFRYEGTRGGTHQHFRQPFNFDFEEFFKEFDLYGQDWHEGEKKQFEKQVLQHREAHSPQQDSLSPQQDSLSPQQDSLSPQQDSLSPQQDSLSPQQDSLSPQQDSLSPQQDSLSPQQDSLSPQQDSFGPQQDSLSPQQDSLSPQQDSFGHQQDSFGPQQDSFGPQQDSFGRRFFSGVLEDMEKMFTVSSHTLRTESRFQYCRTVTQRRRNMVNTFIDCSGS</sequence>
<protein>
    <recommendedName>
        <fullName evidence="2">DnaJ homolog subfamily B member 9</fullName>
    </recommendedName>
    <alternativeName>
        <fullName evidence="3">Endoplasmic reticulum DNA J domain-containing protein 4</fullName>
    </alternativeName>
</protein>
<evidence type="ECO:0000313" key="9">
    <source>
        <dbReference type="Proteomes" id="UP001221898"/>
    </source>
</evidence>
<dbReference type="PROSITE" id="PS50076">
    <property type="entry name" value="DNAJ_2"/>
    <property type="match status" value="1"/>
</dbReference>
<dbReference type="PRINTS" id="PR00625">
    <property type="entry name" value="JDOMAIN"/>
</dbReference>
<proteinExistence type="predicted"/>
<keyword evidence="9" id="KW-1185">Reference proteome</keyword>
<feature type="compositionally biased region" description="Basic and acidic residues" evidence="6">
    <location>
        <begin position="85"/>
        <end position="98"/>
    </location>
</feature>
<evidence type="ECO:0000313" key="8">
    <source>
        <dbReference type="EMBL" id="KAJ8358156.1"/>
    </source>
</evidence>
<evidence type="ECO:0000256" key="6">
    <source>
        <dbReference type="SAM" id="MobiDB-lite"/>
    </source>
</evidence>
<evidence type="ECO:0000256" key="5">
    <source>
        <dbReference type="ARBA" id="ARBA00046365"/>
    </source>
</evidence>
<feature type="region of interest" description="Disordered" evidence="6">
    <location>
        <begin position="85"/>
        <end position="210"/>
    </location>
</feature>
<dbReference type="GO" id="GO:0051087">
    <property type="term" value="F:protein-folding chaperone binding"/>
    <property type="evidence" value="ECO:0007669"/>
    <property type="project" value="TreeGrafter"/>
</dbReference>
<dbReference type="InterPro" id="IPR018253">
    <property type="entry name" value="DnaJ_domain_CS"/>
</dbReference>
<dbReference type="Gene3D" id="1.10.287.110">
    <property type="entry name" value="DnaJ domain"/>
    <property type="match status" value="1"/>
</dbReference>
<gene>
    <name evidence="8" type="ORF">AAFF_G00028850</name>
</gene>
<dbReference type="InterPro" id="IPR036869">
    <property type="entry name" value="J_dom_sf"/>
</dbReference>
<dbReference type="EMBL" id="JAINUG010001137">
    <property type="protein sequence ID" value="KAJ8358156.1"/>
    <property type="molecule type" value="Genomic_DNA"/>
</dbReference>
<keyword evidence="1" id="KW-0143">Chaperone</keyword>
<dbReference type="PROSITE" id="PS00636">
    <property type="entry name" value="DNAJ_1"/>
    <property type="match status" value="1"/>
</dbReference>
<organism evidence="8 9">
    <name type="scientific">Aldrovandia affinis</name>
    <dbReference type="NCBI Taxonomy" id="143900"/>
    <lineage>
        <taxon>Eukaryota</taxon>
        <taxon>Metazoa</taxon>
        <taxon>Chordata</taxon>
        <taxon>Craniata</taxon>
        <taxon>Vertebrata</taxon>
        <taxon>Euteleostomi</taxon>
        <taxon>Actinopterygii</taxon>
        <taxon>Neopterygii</taxon>
        <taxon>Teleostei</taxon>
        <taxon>Notacanthiformes</taxon>
        <taxon>Halosauridae</taxon>
        <taxon>Aldrovandia</taxon>
    </lineage>
</organism>
<dbReference type="PANTHER" id="PTHR44360:SF1">
    <property type="entry name" value="DNAJ HOMOLOG SUBFAMILY B MEMBER 9"/>
    <property type="match status" value="1"/>
</dbReference>
<evidence type="ECO:0000256" key="4">
    <source>
        <dbReference type="ARBA" id="ARBA00045428"/>
    </source>
</evidence>
<feature type="compositionally biased region" description="Low complexity" evidence="6">
    <location>
        <begin position="99"/>
        <end position="188"/>
    </location>
</feature>
<dbReference type="PANTHER" id="PTHR44360">
    <property type="entry name" value="DNAJ HOMOLOG SUBFAMILY B MEMBER 9"/>
    <property type="match status" value="1"/>
</dbReference>
<evidence type="ECO:0000256" key="1">
    <source>
        <dbReference type="ARBA" id="ARBA00023186"/>
    </source>
</evidence>
<comment type="subunit">
    <text evidence="5">Interacts with HSPA5/BiP; interaction is direct. Interacts with ERN1/IRE1 (via the luminal region). Interacts with DERL1.</text>
</comment>
<dbReference type="GO" id="GO:0005783">
    <property type="term" value="C:endoplasmic reticulum"/>
    <property type="evidence" value="ECO:0007669"/>
    <property type="project" value="TreeGrafter"/>
</dbReference>
<accession>A0AAD7R2C3</accession>
<dbReference type="Pfam" id="PF00226">
    <property type="entry name" value="DnaJ"/>
    <property type="match status" value="1"/>
</dbReference>